<dbReference type="InterPro" id="IPR013321">
    <property type="entry name" value="Arc_rbn_hlx_hlx"/>
</dbReference>
<name>A0ABS2DRQ5_9BURK</name>
<dbReference type="EMBL" id="JACJJC010000003">
    <property type="protein sequence ID" value="MBM6703403.1"/>
    <property type="molecule type" value="Genomic_DNA"/>
</dbReference>
<feature type="domain" description="XACb0070 ribbon-helix-helix" evidence="1">
    <location>
        <begin position="10"/>
        <end position="85"/>
    </location>
</feature>
<dbReference type="Pfam" id="PF16762">
    <property type="entry name" value="RHH_6"/>
    <property type="match status" value="1"/>
</dbReference>
<accession>A0ABS2DRQ5</accession>
<dbReference type="InterPro" id="IPR031914">
    <property type="entry name" value="XACb0070_RHH_dom"/>
</dbReference>
<keyword evidence="3" id="KW-1185">Reference proteome</keyword>
<proteinExistence type="predicted"/>
<organism evidence="2 3">
    <name type="scientific">Sutterella massiliensis</name>
    <dbReference type="NCBI Taxonomy" id="1816689"/>
    <lineage>
        <taxon>Bacteria</taxon>
        <taxon>Pseudomonadati</taxon>
        <taxon>Pseudomonadota</taxon>
        <taxon>Betaproteobacteria</taxon>
        <taxon>Burkholderiales</taxon>
        <taxon>Sutterellaceae</taxon>
        <taxon>Sutterella</taxon>
    </lineage>
</organism>
<dbReference type="Gene3D" id="1.10.1220.10">
    <property type="entry name" value="Met repressor-like"/>
    <property type="match status" value="1"/>
</dbReference>
<reference evidence="2 3" key="1">
    <citation type="journal article" date="2021" name="Sci. Rep.">
        <title>The distribution of antibiotic resistance genes in chicken gut microbiota commensals.</title>
        <authorList>
            <person name="Juricova H."/>
            <person name="Matiasovicova J."/>
            <person name="Kubasova T."/>
            <person name="Cejkova D."/>
            <person name="Rychlik I."/>
        </authorList>
    </citation>
    <scope>NUCLEOTIDE SEQUENCE [LARGE SCALE GENOMIC DNA]</scope>
    <source>
        <strain evidence="2 3">An829</strain>
    </source>
</reference>
<evidence type="ECO:0000313" key="3">
    <source>
        <dbReference type="Proteomes" id="UP000715095"/>
    </source>
</evidence>
<sequence>MTQSTARIANVKWNISVPPDFDEATRIYLASQGGKKGSLSSLVQKAVSRYILSSLTGEAKEKVRASGLSPSELDKIIADGLAWAKDQSR</sequence>
<evidence type="ECO:0000259" key="1">
    <source>
        <dbReference type="Pfam" id="PF16762"/>
    </source>
</evidence>
<protein>
    <submittedName>
        <fullName evidence="2">Methionine repressor-like protein</fullName>
    </submittedName>
</protein>
<dbReference type="RefSeq" id="WP_205101880.1">
    <property type="nucleotide sequence ID" value="NZ_JACJJC010000003.1"/>
</dbReference>
<evidence type="ECO:0000313" key="2">
    <source>
        <dbReference type="EMBL" id="MBM6703403.1"/>
    </source>
</evidence>
<comment type="caution">
    <text evidence="2">The sequence shown here is derived from an EMBL/GenBank/DDBJ whole genome shotgun (WGS) entry which is preliminary data.</text>
</comment>
<gene>
    <name evidence="2" type="ORF">H6A60_02650</name>
</gene>
<dbReference type="Proteomes" id="UP000715095">
    <property type="component" value="Unassembled WGS sequence"/>
</dbReference>